<proteinExistence type="predicted"/>
<dbReference type="RefSeq" id="WP_167083549.1">
    <property type="nucleotide sequence ID" value="NZ_BAAADC010000001.1"/>
</dbReference>
<protein>
    <submittedName>
        <fullName evidence="2">UrcA family protein</fullName>
    </submittedName>
</protein>
<keyword evidence="1" id="KW-0732">Signal</keyword>
<keyword evidence="3" id="KW-1185">Reference proteome</keyword>
<feature type="signal peptide" evidence="1">
    <location>
        <begin position="1"/>
        <end position="21"/>
    </location>
</feature>
<gene>
    <name evidence="2" type="ORF">FHS83_002782</name>
</gene>
<dbReference type="InterPro" id="IPR030972">
    <property type="entry name" value="UrcA_uranyl"/>
</dbReference>
<organism evidence="2 3">
    <name type="scientific">Rhizomicrobium palustre</name>
    <dbReference type="NCBI Taxonomy" id="189966"/>
    <lineage>
        <taxon>Bacteria</taxon>
        <taxon>Pseudomonadati</taxon>
        <taxon>Pseudomonadota</taxon>
        <taxon>Alphaproteobacteria</taxon>
        <taxon>Micropepsales</taxon>
        <taxon>Micropepsaceae</taxon>
        <taxon>Rhizomicrobium</taxon>
    </lineage>
</organism>
<dbReference type="NCBIfam" id="TIGR04433">
    <property type="entry name" value="UrcA_uranyl"/>
    <property type="match status" value="1"/>
</dbReference>
<reference evidence="2 3" key="1">
    <citation type="submission" date="2020-03" db="EMBL/GenBank/DDBJ databases">
        <title>Genomic Encyclopedia of Type Strains, Phase IV (KMG-IV): sequencing the most valuable type-strain genomes for metagenomic binning, comparative biology and taxonomic classification.</title>
        <authorList>
            <person name="Goeker M."/>
        </authorList>
    </citation>
    <scope>NUCLEOTIDE SEQUENCE [LARGE SCALE GENOMIC DNA]</scope>
    <source>
        <strain evidence="2 3">DSM 19867</strain>
    </source>
</reference>
<accession>A0A846N0I9</accession>
<evidence type="ECO:0000256" key="1">
    <source>
        <dbReference type="SAM" id="SignalP"/>
    </source>
</evidence>
<feature type="chain" id="PRO_5033000813" evidence="1">
    <location>
        <begin position="22"/>
        <end position="117"/>
    </location>
</feature>
<sequence length="117" mass="12093">MFRSAFAVAITALTLTGIAAAEPAVVYLQAVSPVGNKNARATKLAYDDSELASTEGATALYRRIEAASHLVCGDQDATIRDIQPEKKLAACRSRAIGYAVASVNAPKLAEAAAAAMP</sequence>
<evidence type="ECO:0000313" key="3">
    <source>
        <dbReference type="Proteomes" id="UP000570514"/>
    </source>
</evidence>
<name>A0A846N0I9_9PROT</name>
<comment type="caution">
    <text evidence="2">The sequence shown here is derived from an EMBL/GenBank/DDBJ whole genome shotgun (WGS) entry which is preliminary data.</text>
</comment>
<dbReference type="Proteomes" id="UP000570514">
    <property type="component" value="Unassembled WGS sequence"/>
</dbReference>
<dbReference type="EMBL" id="JAASRM010000001">
    <property type="protein sequence ID" value="NIK89464.1"/>
    <property type="molecule type" value="Genomic_DNA"/>
</dbReference>
<evidence type="ECO:0000313" key="2">
    <source>
        <dbReference type="EMBL" id="NIK89464.1"/>
    </source>
</evidence>
<dbReference type="AlphaFoldDB" id="A0A846N0I9"/>